<keyword evidence="3" id="KW-0813">Transport</keyword>
<keyword evidence="4" id="KW-1003">Cell membrane</keyword>
<keyword evidence="7 8" id="KW-0472">Membrane</keyword>
<keyword evidence="10" id="KW-1185">Reference proteome</keyword>
<feature type="transmembrane region" description="Helical" evidence="8">
    <location>
        <begin position="233"/>
        <end position="263"/>
    </location>
</feature>
<gene>
    <name evidence="9" type="ORF">MuYL_3871</name>
</gene>
<dbReference type="EMBL" id="CP022743">
    <property type="protein sequence ID" value="ASU35756.1"/>
    <property type="molecule type" value="Genomic_DNA"/>
</dbReference>
<dbReference type="OrthoDB" id="9793390at2"/>
<evidence type="ECO:0000256" key="8">
    <source>
        <dbReference type="SAM" id="Phobius"/>
    </source>
</evidence>
<dbReference type="Pfam" id="PF01594">
    <property type="entry name" value="AI-2E_transport"/>
    <property type="match status" value="1"/>
</dbReference>
<proteinExistence type="inferred from homology"/>
<feature type="transmembrane region" description="Helical" evidence="8">
    <location>
        <begin position="35"/>
        <end position="52"/>
    </location>
</feature>
<name>A0A223P100_9SPHI</name>
<evidence type="ECO:0000313" key="10">
    <source>
        <dbReference type="Proteomes" id="UP000215002"/>
    </source>
</evidence>
<comment type="similarity">
    <text evidence="2">Belongs to the autoinducer-2 exporter (AI-2E) (TC 2.A.86) family.</text>
</comment>
<dbReference type="Proteomes" id="UP000215002">
    <property type="component" value="Chromosome"/>
</dbReference>
<evidence type="ECO:0000256" key="6">
    <source>
        <dbReference type="ARBA" id="ARBA00022989"/>
    </source>
</evidence>
<dbReference type="PANTHER" id="PTHR21716:SF53">
    <property type="entry name" value="PERMEASE PERM-RELATED"/>
    <property type="match status" value="1"/>
</dbReference>
<dbReference type="InterPro" id="IPR002549">
    <property type="entry name" value="AI-2E-like"/>
</dbReference>
<dbReference type="PANTHER" id="PTHR21716">
    <property type="entry name" value="TRANSMEMBRANE PROTEIN"/>
    <property type="match status" value="1"/>
</dbReference>
<feature type="transmembrane region" description="Helical" evidence="8">
    <location>
        <begin position="270"/>
        <end position="289"/>
    </location>
</feature>
<protein>
    <submittedName>
        <fullName evidence="9">AI-2E family transporter</fullName>
    </submittedName>
</protein>
<feature type="transmembrane region" description="Helical" evidence="8">
    <location>
        <begin position="12"/>
        <end position="29"/>
    </location>
</feature>
<evidence type="ECO:0000256" key="3">
    <source>
        <dbReference type="ARBA" id="ARBA00022448"/>
    </source>
</evidence>
<dbReference type="RefSeq" id="WP_094571884.1">
    <property type="nucleotide sequence ID" value="NZ_CP022743.1"/>
</dbReference>
<feature type="transmembrane region" description="Helical" evidence="8">
    <location>
        <begin position="148"/>
        <end position="171"/>
    </location>
</feature>
<accession>A0A223P100</accession>
<dbReference type="GO" id="GO:0005886">
    <property type="term" value="C:plasma membrane"/>
    <property type="evidence" value="ECO:0007669"/>
    <property type="project" value="UniProtKB-SubCell"/>
</dbReference>
<evidence type="ECO:0000256" key="7">
    <source>
        <dbReference type="ARBA" id="ARBA00023136"/>
    </source>
</evidence>
<keyword evidence="6 8" id="KW-1133">Transmembrane helix</keyword>
<feature type="transmembrane region" description="Helical" evidence="8">
    <location>
        <begin position="64"/>
        <end position="86"/>
    </location>
</feature>
<comment type="subcellular location">
    <subcellularLocation>
        <location evidence="1">Cell membrane</location>
        <topology evidence="1">Multi-pass membrane protein</topology>
    </subcellularLocation>
</comment>
<evidence type="ECO:0000256" key="4">
    <source>
        <dbReference type="ARBA" id="ARBA00022475"/>
    </source>
</evidence>
<evidence type="ECO:0000256" key="1">
    <source>
        <dbReference type="ARBA" id="ARBA00004651"/>
    </source>
</evidence>
<feature type="transmembrane region" description="Helical" evidence="8">
    <location>
        <begin position="205"/>
        <end position="227"/>
    </location>
</feature>
<dbReference type="KEGG" id="muc:MuYL_3871"/>
<evidence type="ECO:0000313" key="9">
    <source>
        <dbReference type="EMBL" id="ASU35756.1"/>
    </source>
</evidence>
<evidence type="ECO:0000256" key="5">
    <source>
        <dbReference type="ARBA" id="ARBA00022692"/>
    </source>
</evidence>
<sequence>MAVKTPAHPFYERLSLVLIGILSLGYIIVQGKEVLDPLIFGFLFAILLFPIAHFLEKKLRLPRAIASIVSIILLLAFISIIIYLVGAQISNLASDWPQLKSQVSQSLDDLKDWIHGAFHITAKKQMSYVNSTTQKIIASGTDVLGTTFGAVSSLMLFYTFIFIFSFFILLYRRILINFIIWVFTDNYESIVRDIVENIQSILRQYILGLLLEMFVVACLACTAFWLIGAKYAVLLGIIVALFNLIPYLGIFTALLLGTLITFATGGVNQAALVAGSVLGIHIVDSNFLLPTIVGSKVKLNALITFLGIILGEMIWGLSGMFLSIPIMAIFKIIFDRVESLKPWGYLLGGGQEDKKSAMKKMKPAAADKA</sequence>
<feature type="transmembrane region" description="Helical" evidence="8">
    <location>
        <begin position="301"/>
        <end position="334"/>
    </location>
</feature>
<keyword evidence="5 8" id="KW-0812">Transmembrane</keyword>
<organism evidence="9 10">
    <name type="scientific">Mucilaginibacter xinganensis</name>
    <dbReference type="NCBI Taxonomy" id="1234841"/>
    <lineage>
        <taxon>Bacteria</taxon>
        <taxon>Pseudomonadati</taxon>
        <taxon>Bacteroidota</taxon>
        <taxon>Sphingobacteriia</taxon>
        <taxon>Sphingobacteriales</taxon>
        <taxon>Sphingobacteriaceae</taxon>
        <taxon>Mucilaginibacter</taxon>
    </lineage>
</organism>
<evidence type="ECO:0000256" key="2">
    <source>
        <dbReference type="ARBA" id="ARBA00009773"/>
    </source>
</evidence>
<dbReference type="AlphaFoldDB" id="A0A223P100"/>
<reference evidence="9 10" key="1">
    <citation type="submission" date="2017-08" db="EMBL/GenBank/DDBJ databases">
        <title>Complete genome sequence of Mucilaginibacter sp. strain BJC16-A31.</title>
        <authorList>
            <consortium name="Henan University of Science and Technology"/>
            <person name="You X."/>
        </authorList>
    </citation>
    <scope>NUCLEOTIDE SEQUENCE [LARGE SCALE GENOMIC DNA]</scope>
    <source>
        <strain evidence="9 10">BJC16-A31</strain>
    </source>
</reference>